<reference evidence="14 15" key="1">
    <citation type="journal article" date="2023" name="G3 (Bethesda)">
        <title>A chromosome-level genome assembly of Zasmidium syzygii isolated from banana leaves.</title>
        <authorList>
            <person name="van Westerhoven A.C."/>
            <person name="Mehrabi R."/>
            <person name="Talebi R."/>
            <person name="Steentjes M.B.F."/>
            <person name="Corcolon B."/>
            <person name="Chong P.A."/>
            <person name="Kema G.H.J."/>
            <person name="Seidl M.F."/>
        </authorList>
    </citation>
    <scope>NUCLEOTIDE SEQUENCE [LARGE SCALE GENOMIC DNA]</scope>
    <source>
        <strain evidence="14 15">P124</strain>
    </source>
</reference>
<keyword evidence="8" id="KW-0067">ATP-binding</keyword>
<keyword evidence="4" id="KW-0554">One-carbon metabolism</keyword>
<dbReference type="Proteomes" id="UP001305779">
    <property type="component" value="Unassembled WGS sequence"/>
</dbReference>
<gene>
    <name evidence="14" type="ORF">PRZ48_001254</name>
</gene>
<protein>
    <recommendedName>
        <fullName evidence="3">tetrahydrofolate synthase</fullName>
        <ecNumber evidence="3">6.3.2.17</ecNumber>
    </recommendedName>
    <alternativeName>
        <fullName evidence="11">Folylpoly-gamma-glutamate synthetase</fullName>
    </alternativeName>
    <alternativeName>
        <fullName evidence="10">Tetrahydrofolylpolyglutamate synthase</fullName>
    </alternativeName>
</protein>
<dbReference type="EMBL" id="JAXOVC010000001">
    <property type="protein sequence ID" value="KAK4507519.1"/>
    <property type="molecule type" value="Genomic_DNA"/>
</dbReference>
<evidence type="ECO:0000256" key="7">
    <source>
        <dbReference type="ARBA" id="ARBA00022741"/>
    </source>
</evidence>
<dbReference type="EC" id="6.3.2.17" evidence="3"/>
<name>A0ABR0F0R1_ZASCE</name>
<dbReference type="InterPro" id="IPR001645">
    <property type="entry name" value="Folylpolyglutamate_synth"/>
</dbReference>
<comment type="catalytic activity">
    <reaction evidence="12">
        <text>(6S)-5,6,7,8-tetrahydrofolyl-(gamma-L-Glu)(n) + L-glutamate + ATP = (6S)-5,6,7,8-tetrahydrofolyl-(gamma-L-Glu)(n+1) + ADP + phosphate + H(+)</text>
        <dbReference type="Rhea" id="RHEA:10580"/>
        <dbReference type="Rhea" id="RHEA-COMP:14738"/>
        <dbReference type="Rhea" id="RHEA-COMP:14740"/>
        <dbReference type="ChEBI" id="CHEBI:15378"/>
        <dbReference type="ChEBI" id="CHEBI:29985"/>
        <dbReference type="ChEBI" id="CHEBI:30616"/>
        <dbReference type="ChEBI" id="CHEBI:43474"/>
        <dbReference type="ChEBI" id="CHEBI:141005"/>
        <dbReference type="ChEBI" id="CHEBI:456216"/>
        <dbReference type="EC" id="6.3.2.17"/>
    </reaction>
</comment>
<evidence type="ECO:0000313" key="14">
    <source>
        <dbReference type="EMBL" id="KAK4507519.1"/>
    </source>
</evidence>
<dbReference type="SUPFAM" id="SSF53623">
    <property type="entry name" value="MurD-like peptide ligases, catalytic domain"/>
    <property type="match status" value="1"/>
</dbReference>
<evidence type="ECO:0000256" key="1">
    <source>
        <dbReference type="ARBA" id="ARBA00005150"/>
    </source>
</evidence>
<evidence type="ECO:0000256" key="8">
    <source>
        <dbReference type="ARBA" id="ARBA00022840"/>
    </source>
</evidence>
<evidence type="ECO:0000256" key="5">
    <source>
        <dbReference type="ARBA" id="ARBA00022598"/>
    </source>
</evidence>
<comment type="caution">
    <text evidence="14">The sequence shown here is derived from an EMBL/GenBank/DDBJ whole genome shotgun (WGS) entry which is preliminary data.</text>
</comment>
<dbReference type="SUPFAM" id="SSF53244">
    <property type="entry name" value="MurD-like peptide ligases, peptide-binding domain"/>
    <property type="match status" value="1"/>
</dbReference>
<organism evidence="14 15">
    <name type="scientific">Zasmidium cellare</name>
    <name type="common">Wine cellar mold</name>
    <name type="synonym">Racodium cellare</name>
    <dbReference type="NCBI Taxonomy" id="395010"/>
    <lineage>
        <taxon>Eukaryota</taxon>
        <taxon>Fungi</taxon>
        <taxon>Dikarya</taxon>
        <taxon>Ascomycota</taxon>
        <taxon>Pezizomycotina</taxon>
        <taxon>Dothideomycetes</taxon>
        <taxon>Dothideomycetidae</taxon>
        <taxon>Mycosphaerellales</taxon>
        <taxon>Mycosphaerellaceae</taxon>
        <taxon>Zasmidium</taxon>
    </lineage>
</organism>
<evidence type="ECO:0000313" key="15">
    <source>
        <dbReference type="Proteomes" id="UP001305779"/>
    </source>
</evidence>
<keyword evidence="15" id="KW-1185">Reference proteome</keyword>
<dbReference type="Gene3D" id="3.40.1190.10">
    <property type="entry name" value="Mur-like, catalytic domain"/>
    <property type="match status" value="1"/>
</dbReference>
<comment type="similarity">
    <text evidence="2">Belongs to the folylpolyglutamate synthase family.</text>
</comment>
<evidence type="ECO:0000256" key="12">
    <source>
        <dbReference type="ARBA" id="ARBA00047493"/>
    </source>
</evidence>
<keyword evidence="5" id="KW-0436">Ligase</keyword>
<comment type="pathway">
    <text evidence="1">Cofactor biosynthesis; tetrahydrofolylpolyglutamate biosynthesis.</text>
</comment>
<dbReference type="PANTHER" id="PTHR11136">
    <property type="entry name" value="FOLYLPOLYGLUTAMATE SYNTHASE-RELATED"/>
    <property type="match status" value="1"/>
</dbReference>
<evidence type="ECO:0000256" key="6">
    <source>
        <dbReference type="ARBA" id="ARBA00022723"/>
    </source>
</evidence>
<dbReference type="NCBIfam" id="TIGR01499">
    <property type="entry name" value="folC"/>
    <property type="match status" value="1"/>
</dbReference>
<accession>A0ABR0F0R1</accession>
<evidence type="ECO:0000256" key="10">
    <source>
        <dbReference type="ARBA" id="ARBA00030592"/>
    </source>
</evidence>
<sequence>MVLFLIEELQQDDISRLNVIHVAGTKGKGSTCAFAETFLRAHGQRTGFPRKTGLYTSPHLIVPEERIRINARPLEATMFAKYFFEMCDRLPQIANEFDPSKDVVQRGPRYLQLFALLAFHTFIREGVDVAIFETHCGGEYDATNIVERPIVTAVTTLGMDHIDMLGPTIKNIAWHKGGICKPGAVALSAPQERHPAEVLGQRSKEKGGKIHFVQIDKRLPQNSLSLRPEVQKINASVAAAAAQAFLDRCAPEECRTLTEVDLEVGIEQFSWPGRFQTIPEKQWTWYLDAAHNDMSVKIAAKWFAEALEHAQRHPDHPAILIFSHINELRDSAELLQSLGEALKAHGAHIQHVIFSTYDESDARKSHQSPESPELFRQVWQKINPKGQIWSEPTIQGAIRLARQLGPDGMHTLITGSQHLVGPSLRILDWSPKSQE</sequence>
<keyword evidence="7" id="KW-0547">Nucleotide-binding</keyword>
<evidence type="ECO:0000256" key="11">
    <source>
        <dbReference type="ARBA" id="ARBA00030876"/>
    </source>
</evidence>
<dbReference type="Gene3D" id="3.90.190.20">
    <property type="entry name" value="Mur ligase, C-terminal domain"/>
    <property type="match status" value="1"/>
</dbReference>
<dbReference type="PANTHER" id="PTHR11136:SF5">
    <property type="entry name" value="FOLYLPOLYGLUTAMATE SYNTHASE, MITOCHONDRIAL"/>
    <property type="match status" value="1"/>
</dbReference>
<evidence type="ECO:0000259" key="13">
    <source>
        <dbReference type="Pfam" id="PF02875"/>
    </source>
</evidence>
<dbReference type="InterPro" id="IPR004101">
    <property type="entry name" value="Mur_ligase_C"/>
</dbReference>
<dbReference type="InterPro" id="IPR036565">
    <property type="entry name" value="Mur-like_cat_sf"/>
</dbReference>
<keyword evidence="6" id="KW-0479">Metal-binding</keyword>
<proteinExistence type="inferred from homology"/>
<keyword evidence="9" id="KW-0460">Magnesium</keyword>
<feature type="domain" description="Mur ligase C-terminal" evidence="13">
    <location>
        <begin position="273"/>
        <end position="416"/>
    </location>
</feature>
<evidence type="ECO:0000256" key="4">
    <source>
        <dbReference type="ARBA" id="ARBA00022563"/>
    </source>
</evidence>
<evidence type="ECO:0000256" key="2">
    <source>
        <dbReference type="ARBA" id="ARBA00008276"/>
    </source>
</evidence>
<dbReference type="InterPro" id="IPR036615">
    <property type="entry name" value="Mur_ligase_C_dom_sf"/>
</dbReference>
<evidence type="ECO:0000256" key="3">
    <source>
        <dbReference type="ARBA" id="ARBA00013025"/>
    </source>
</evidence>
<dbReference type="Pfam" id="PF02875">
    <property type="entry name" value="Mur_ligase_C"/>
    <property type="match status" value="1"/>
</dbReference>
<evidence type="ECO:0000256" key="9">
    <source>
        <dbReference type="ARBA" id="ARBA00022842"/>
    </source>
</evidence>